<name>A0A0P9VNF5_PSEA0</name>
<dbReference type="AlphaFoldDB" id="A0A0P9VNF5"/>
<evidence type="ECO:0000313" key="5">
    <source>
        <dbReference type="Proteomes" id="UP000270873"/>
    </source>
</evidence>
<evidence type="ECO:0000313" key="4">
    <source>
        <dbReference type="Proteomes" id="UP000050469"/>
    </source>
</evidence>
<feature type="domain" description="DUF4113" evidence="1">
    <location>
        <begin position="2"/>
        <end position="22"/>
    </location>
</feature>
<evidence type="ECO:0000313" key="2">
    <source>
        <dbReference type="EMBL" id="KPX71525.1"/>
    </source>
</evidence>
<dbReference type="Proteomes" id="UP000050469">
    <property type="component" value="Unassembled WGS sequence"/>
</dbReference>
<protein>
    <submittedName>
        <fullName evidence="2">Conjugal transfer protein</fullName>
    </submittedName>
</protein>
<dbReference type="Pfam" id="PF13438">
    <property type="entry name" value="DUF4113"/>
    <property type="match status" value="1"/>
</dbReference>
<gene>
    <name evidence="2" type="ORF">ALO53_200009</name>
    <name evidence="3" type="ORF">ALP66_200022</name>
</gene>
<dbReference type="Proteomes" id="UP000270873">
    <property type="component" value="Unassembled WGS sequence"/>
</dbReference>
<dbReference type="EMBL" id="RBSP01000005">
    <property type="protein sequence ID" value="RMS55723.1"/>
    <property type="molecule type" value="Genomic_DNA"/>
</dbReference>
<accession>A0A0P9VNF5</accession>
<sequence>MTPDWGMRRELMSQSNTTRLDEALTSAHYIGTLLRI</sequence>
<dbReference type="EMBL" id="LJQO01000273">
    <property type="protein sequence ID" value="KPX71525.1"/>
    <property type="molecule type" value="Genomic_DNA"/>
</dbReference>
<reference evidence="3 5" key="2">
    <citation type="submission" date="2018-08" db="EMBL/GenBank/DDBJ databases">
        <title>Recombination of ecologically and evolutionarily significant loci maintains genetic cohesion in the Pseudomonas syringae species complex.</title>
        <authorList>
            <person name="Dillon M."/>
            <person name="Thakur S."/>
            <person name="Almeida R.N.D."/>
            <person name="Weir B.S."/>
            <person name="Guttman D.S."/>
        </authorList>
    </citation>
    <scope>NUCLEOTIDE SEQUENCE [LARGE SCALE GENOMIC DNA]</scope>
    <source>
        <strain evidence="3 5">ICMP 7847</strain>
    </source>
</reference>
<dbReference type="InterPro" id="IPR025188">
    <property type="entry name" value="DUF4113"/>
</dbReference>
<proteinExistence type="predicted"/>
<dbReference type="RefSeq" id="WP_327502245.1">
    <property type="nucleotide sequence ID" value="NZ_LJQO01000273.1"/>
</dbReference>
<reference evidence="2 4" key="1">
    <citation type="submission" date="2015-09" db="EMBL/GenBank/DDBJ databases">
        <title>Genome announcement of multiple Pseudomonas syringae strains.</title>
        <authorList>
            <person name="Thakur S."/>
            <person name="Wang P.W."/>
            <person name="Gong Y."/>
            <person name="Weir B.S."/>
            <person name="Guttman D.S."/>
        </authorList>
    </citation>
    <scope>NUCLEOTIDE SEQUENCE [LARGE SCALE GENOMIC DNA]</scope>
    <source>
        <strain evidence="2 4">ICMP7840</strain>
    </source>
</reference>
<comment type="caution">
    <text evidence="2">The sequence shown here is derived from an EMBL/GenBank/DDBJ whole genome shotgun (WGS) entry which is preliminary data.</text>
</comment>
<dbReference type="PATRIC" id="fig|251724.3.peg.3509"/>
<evidence type="ECO:0000259" key="1">
    <source>
        <dbReference type="Pfam" id="PF13438"/>
    </source>
</evidence>
<organism evidence="2 4">
    <name type="scientific">Pseudomonas amygdali pv. photiniae</name>
    <dbReference type="NCBI Taxonomy" id="251724"/>
    <lineage>
        <taxon>Bacteria</taxon>
        <taxon>Pseudomonadati</taxon>
        <taxon>Pseudomonadota</taxon>
        <taxon>Gammaproteobacteria</taxon>
        <taxon>Pseudomonadales</taxon>
        <taxon>Pseudomonadaceae</taxon>
        <taxon>Pseudomonas</taxon>
        <taxon>Pseudomonas amygdali</taxon>
    </lineage>
</organism>
<evidence type="ECO:0000313" key="3">
    <source>
        <dbReference type="EMBL" id="RMS55723.1"/>
    </source>
</evidence>